<feature type="compositionally biased region" description="Low complexity" evidence="1">
    <location>
        <begin position="333"/>
        <end position="342"/>
    </location>
</feature>
<protein>
    <recommendedName>
        <fullName evidence="4">AAA domain-containing protein</fullName>
    </recommendedName>
</protein>
<dbReference type="EMBL" id="BMDG01000011">
    <property type="protein sequence ID" value="GGI10296.1"/>
    <property type="molecule type" value="Genomic_DNA"/>
</dbReference>
<proteinExistence type="predicted"/>
<sequence length="358" mass="39919">MTARLWHDQARAKPLIAPPVKAITQLRAMSDSSRTRYLQHRRRWMRSLRFETPAIVQARTTLTDLVEDNAVSTPAAKDVIAVSAPFAVGKSTLVRTWAQDQYRQIIGDRLHHSQMPTWHREVGIVADEIPVVWLDLGAASKVRAFNIQLLQYFGYPISGAIHDLTARIHRILDAHRVRLLVVDDTNLLNLRHQDARDVLDHLKHVNTMLGQRGATMVLVGANLEDGAIFHDPQMAGRLRTISLKACTIDTPVEVATWQSTLAGVERLVLPYLPTAMPGILAGHHAPRVWRLTQGYLGDVARLIADAAYIAAQEDTWTIRTADLERSQLSRRAQAAAPRLRQPVTTRAAQAASVEVHAP</sequence>
<comment type="caution">
    <text evidence="2">The sequence shown here is derived from an EMBL/GenBank/DDBJ whole genome shotgun (WGS) entry which is preliminary data.</text>
</comment>
<evidence type="ECO:0000256" key="1">
    <source>
        <dbReference type="SAM" id="MobiDB-lite"/>
    </source>
</evidence>
<accession>A0ABQ2BAL0</accession>
<dbReference type="InterPro" id="IPR027417">
    <property type="entry name" value="P-loop_NTPase"/>
</dbReference>
<dbReference type="RefSeq" id="WP_188524586.1">
    <property type="nucleotide sequence ID" value="NZ_BMDG01000011.1"/>
</dbReference>
<evidence type="ECO:0008006" key="4">
    <source>
        <dbReference type="Google" id="ProtNLM"/>
    </source>
</evidence>
<dbReference type="Pfam" id="PF05621">
    <property type="entry name" value="TniB"/>
    <property type="match status" value="1"/>
</dbReference>
<organism evidence="2 3">
    <name type="scientific">Isoptericola cucumis</name>
    <dbReference type="NCBI Taxonomy" id="1776856"/>
    <lineage>
        <taxon>Bacteria</taxon>
        <taxon>Bacillati</taxon>
        <taxon>Actinomycetota</taxon>
        <taxon>Actinomycetes</taxon>
        <taxon>Micrococcales</taxon>
        <taxon>Promicromonosporaceae</taxon>
        <taxon>Isoptericola</taxon>
    </lineage>
</organism>
<keyword evidence="3" id="KW-1185">Reference proteome</keyword>
<feature type="region of interest" description="Disordered" evidence="1">
    <location>
        <begin position="333"/>
        <end position="358"/>
    </location>
</feature>
<gene>
    <name evidence="2" type="ORF">GCM10007368_30530</name>
</gene>
<dbReference type="SUPFAM" id="SSF52540">
    <property type="entry name" value="P-loop containing nucleoside triphosphate hydrolases"/>
    <property type="match status" value="1"/>
</dbReference>
<evidence type="ECO:0000313" key="3">
    <source>
        <dbReference type="Proteomes" id="UP000632535"/>
    </source>
</evidence>
<name>A0ABQ2BAL0_9MICO</name>
<dbReference type="Proteomes" id="UP000632535">
    <property type="component" value="Unassembled WGS sequence"/>
</dbReference>
<reference evidence="3" key="1">
    <citation type="journal article" date="2019" name="Int. J. Syst. Evol. Microbiol.">
        <title>The Global Catalogue of Microorganisms (GCM) 10K type strain sequencing project: providing services to taxonomists for standard genome sequencing and annotation.</title>
        <authorList>
            <consortium name="The Broad Institute Genomics Platform"/>
            <consortium name="The Broad Institute Genome Sequencing Center for Infectious Disease"/>
            <person name="Wu L."/>
            <person name="Ma J."/>
        </authorList>
    </citation>
    <scope>NUCLEOTIDE SEQUENCE [LARGE SCALE GENOMIC DNA]</scope>
    <source>
        <strain evidence="3">CCM 8653</strain>
    </source>
</reference>
<dbReference type="InterPro" id="IPR008868">
    <property type="entry name" value="TniB"/>
</dbReference>
<evidence type="ECO:0000313" key="2">
    <source>
        <dbReference type="EMBL" id="GGI10296.1"/>
    </source>
</evidence>